<protein>
    <recommendedName>
        <fullName evidence="3">Aminoglycoside phosphotransferase</fullName>
    </recommendedName>
</protein>
<dbReference type="AlphaFoldDB" id="A0A942UI57"/>
<name>A0A942UI57_9BACI</name>
<dbReference type="RefSeq" id="WP_213096891.1">
    <property type="nucleotide sequence ID" value="NZ_JAGYPN010000001.1"/>
</dbReference>
<gene>
    <name evidence="1" type="ORF">KHA91_03950</name>
</gene>
<reference evidence="1 2" key="1">
    <citation type="submission" date="2021-05" db="EMBL/GenBank/DDBJ databases">
        <title>Novel Bacillus species.</title>
        <authorList>
            <person name="Liu G."/>
        </authorList>
    </citation>
    <scope>NUCLEOTIDE SEQUENCE [LARGE SCALE GENOMIC DNA]</scope>
    <source>
        <strain evidence="1 2">FJAT-49682</strain>
    </source>
</reference>
<dbReference type="EMBL" id="JAGYPN010000001">
    <property type="protein sequence ID" value="MBS4221905.1"/>
    <property type="molecule type" value="Genomic_DNA"/>
</dbReference>
<evidence type="ECO:0000313" key="1">
    <source>
        <dbReference type="EMBL" id="MBS4221905.1"/>
    </source>
</evidence>
<accession>A0A942UI57</accession>
<evidence type="ECO:0008006" key="3">
    <source>
        <dbReference type="Google" id="ProtNLM"/>
    </source>
</evidence>
<evidence type="ECO:0000313" key="2">
    <source>
        <dbReference type="Proteomes" id="UP000676456"/>
    </source>
</evidence>
<proteinExistence type="predicted"/>
<keyword evidence="2" id="KW-1185">Reference proteome</keyword>
<dbReference type="Proteomes" id="UP000676456">
    <property type="component" value="Unassembled WGS sequence"/>
</dbReference>
<organism evidence="1 2">
    <name type="scientific">Lederbergia citrea</name>
    <dbReference type="NCBI Taxonomy" id="2833581"/>
    <lineage>
        <taxon>Bacteria</taxon>
        <taxon>Bacillati</taxon>
        <taxon>Bacillota</taxon>
        <taxon>Bacilli</taxon>
        <taxon>Bacillales</taxon>
        <taxon>Bacillaceae</taxon>
        <taxon>Lederbergia</taxon>
    </lineage>
</organism>
<sequence length="53" mass="6176">MKINHIVQLGEGWMSRAYLINHEAVFRFSKEKDGAMDTEKEIKALPNLKNIFL</sequence>
<comment type="caution">
    <text evidence="1">The sequence shown here is derived from an EMBL/GenBank/DDBJ whole genome shotgun (WGS) entry which is preliminary data.</text>
</comment>
<dbReference type="Gene3D" id="3.30.200.20">
    <property type="entry name" value="Phosphorylase Kinase, domain 1"/>
    <property type="match status" value="1"/>
</dbReference>